<reference evidence="1 2" key="1">
    <citation type="journal article" date="2015" name="Genome Announc.">
        <title>Expanding the biotechnology potential of lactobacilli through comparative genomics of 213 strains and associated genera.</title>
        <authorList>
            <person name="Sun Z."/>
            <person name="Harris H.M."/>
            <person name="McCann A."/>
            <person name="Guo C."/>
            <person name="Argimon S."/>
            <person name="Zhang W."/>
            <person name="Yang X."/>
            <person name="Jeffery I.B."/>
            <person name="Cooney J.C."/>
            <person name="Kagawa T.F."/>
            <person name="Liu W."/>
            <person name="Song Y."/>
            <person name="Salvetti E."/>
            <person name="Wrobel A."/>
            <person name="Rasinkangas P."/>
            <person name="Parkhill J."/>
            <person name="Rea M.C."/>
            <person name="O'Sullivan O."/>
            <person name="Ritari J."/>
            <person name="Douillard F.P."/>
            <person name="Paul Ross R."/>
            <person name="Yang R."/>
            <person name="Briner A.E."/>
            <person name="Felis G.E."/>
            <person name="de Vos W.M."/>
            <person name="Barrangou R."/>
            <person name="Klaenhammer T.R."/>
            <person name="Caufield P.W."/>
            <person name="Cui Y."/>
            <person name="Zhang H."/>
            <person name="O'Toole P.W."/>
        </authorList>
    </citation>
    <scope>NUCLEOTIDE SEQUENCE [LARGE SCALE GENOMIC DNA]</scope>
    <source>
        <strain evidence="1 2">JCM 17158</strain>
    </source>
</reference>
<accession>A0A0R1K1K9</accession>
<evidence type="ECO:0000313" key="2">
    <source>
        <dbReference type="Proteomes" id="UP000051804"/>
    </source>
</evidence>
<sequence length="52" mass="6234">MMLAARSLNQDYWRFPPEQYCWRSYLDDMVLTVRVCVSQLPAGDDPYTYKCH</sequence>
<dbReference type="AlphaFoldDB" id="A0A0R1K1K9"/>
<keyword evidence="2" id="KW-1185">Reference proteome</keyword>
<gene>
    <name evidence="1" type="ORF">FD02_GL001129</name>
</gene>
<dbReference type="Proteomes" id="UP000051804">
    <property type="component" value="Unassembled WGS sequence"/>
</dbReference>
<name>A0A0R1K1K9_9LACO</name>
<evidence type="ECO:0000313" key="1">
    <source>
        <dbReference type="EMBL" id="KRK73271.1"/>
    </source>
</evidence>
<dbReference type="PATRIC" id="fig|1291734.4.peg.1159"/>
<comment type="caution">
    <text evidence="1">The sequence shown here is derived from an EMBL/GenBank/DDBJ whole genome shotgun (WGS) entry which is preliminary data.</text>
</comment>
<protein>
    <submittedName>
        <fullName evidence="1">Uncharacterized protein</fullName>
    </submittedName>
</protein>
<dbReference type="EMBL" id="AZDJ01000013">
    <property type="protein sequence ID" value="KRK73271.1"/>
    <property type="molecule type" value="Genomic_DNA"/>
</dbReference>
<organism evidence="1 2">
    <name type="scientific">Lacticaseibacillus nasuensis JCM 17158</name>
    <dbReference type="NCBI Taxonomy" id="1291734"/>
    <lineage>
        <taxon>Bacteria</taxon>
        <taxon>Bacillati</taxon>
        <taxon>Bacillota</taxon>
        <taxon>Bacilli</taxon>
        <taxon>Lactobacillales</taxon>
        <taxon>Lactobacillaceae</taxon>
        <taxon>Lacticaseibacillus</taxon>
    </lineage>
</organism>
<proteinExistence type="predicted"/>